<feature type="domain" description="YVC1 N-terminal linker helical" evidence="3">
    <location>
        <begin position="80"/>
        <end position="282"/>
    </location>
</feature>
<keyword evidence="2" id="KW-1133">Transmembrane helix</keyword>
<evidence type="ECO:0000259" key="4">
    <source>
        <dbReference type="Pfam" id="PF23317"/>
    </source>
</evidence>
<dbReference type="Pfam" id="PF23317">
    <property type="entry name" value="YVC1_C"/>
    <property type="match status" value="1"/>
</dbReference>
<dbReference type="InterPro" id="IPR052971">
    <property type="entry name" value="TRP_calcium_channel"/>
</dbReference>
<evidence type="ECO:0000256" key="1">
    <source>
        <dbReference type="SAM" id="MobiDB-lite"/>
    </source>
</evidence>
<dbReference type="InterPro" id="IPR056337">
    <property type="entry name" value="LHD_YVC1"/>
</dbReference>
<reference evidence="5" key="1">
    <citation type="journal article" date="2023" name="Mol. Phylogenet. Evol.">
        <title>Genome-scale phylogeny and comparative genomics of the fungal order Sordariales.</title>
        <authorList>
            <person name="Hensen N."/>
            <person name="Bonometti L."/>
            <person name="Westerberg I."/>
            <person name="Brannstrom I.O."/>
            <person name="Guillou S."/>
            <person name="Cros-Aarteil S."/>
            <person name="Calhoun S."/>
            <person name="Haridas S."/>
            <person name="Kuo A."/>
            <person name="Mondo S."/>
            <person name="Pangilinan J."/>
            <person name="Riley R."/>
            <person name="LaButti K."/>
            <person name="Andreopoulos B."/>
            <person name="Lipzen A."/>
            <person name="Chen C."/>
            <person name="Yan M."/>
            <person name="Daum C."/>
            <person name="Ng V."/>
            <person name="Clum A."/>
            <person name="Steindorff A."/>
            <person name="Ohm R.A."/>
            <person name="Martin F."/>
            <person name="Silar P."/>
            <person name="Natvig D.O."/>
            <person name="Lalanne C."/>
            <person name="Gautier V."/>
            <person name="Ament-Velasquez S.L."/>
            <person name="Kruys A."/>
            <person name="Hutchinson M.I."/>
            <person name="Powell A.J."/>
            <person name="Barry K."/>
            <person name="Miller A.N."/>
            <person name="Grigoriev I.V."/>
            <person name="Debuchy R."/>
            <person name="Gladieux P."/>
            <person name="Hiltunen Thoren M."/>
            <person name="Johannesson H."/>
        </authorList>
    </citation>
    <scope>NUCLEOTIDE SEQUENCE</scope>
    <source>
        <strain evidence="5">PSN293</strain>
    </source>
</reference>
<organism evidence="5 6">
    <name type="scientific">Rhypophila decipiens</name>
    <dbReference type="NCBI Taxonomy" id="261697"/>
    <lineage>
        <taxon>Eukaryota</taxon>
        <taxon>Fungi</taxon>
        <taxon>Dikarya</taxon>
        <taxon>Ascomycota</taxon>
        <taxon>Pezizomycotina</taxon>
        <taxon>Sordariomycetes</taxon>
        <taxon>Sordariomycetidae</taxon>
        <taxon>Sordariales</taxon>
        <taxon>Naviculisporaceae</taxon>
        <taxon>Rhypophila</taxon>
    </lineage>
</organism>
<dbReference type="PANTHER" id="PTHR35859:SF1">
    <property type="entry name" value="NONSELECTIVE CATION CHANNEL PROTEIN"/>
    <property type="match status" value="1"/>
</dbReference>
<dbReference type="Pfam" id="PF23190">
    <property type="entry name" value="LHD_TRPY1"/>
    <property type="match status" value="1"/>
</dbReference>
<feature type="transmembrane region" description="Helical" evidence="2">
    <location>
        <begin position="413"/>
        <end position="432"/>
    </location>
</feature>
<feature type="region of interest" description="Disordered" evidence="1">
    <location>
        <begin position="199"/>
        <end position="227"/>
    </location>
</feature>
<evidence type="ECO:0000256" key="2">
    <source>
        <dbReference type="SAM" id="Phobius"/>
    </source>
</evidence>
<feature type="transmembrane region" description="Helical" evidence="2">
    <location>
        <begin position="308"/>
        <end position="327"/>
    </location>
</feature>
<feature type="transmembrane region" description="Helical" evidence="2">
    <location>
        <begin position="614"/>
        <end position="630"/>
    </location>
</feature>
<protein>
    <recommendedName>
        <fullName evidence="7">Calcium channel YVC1</fullName>
    </recommendedName>
</protein>
<evidence type="ECO:0000259" key="3">
    <source>
        <dbReference type="Pfam" id="PF23190"/>
    </source>
</evidence>
<feature type="transmembrane region" description="Helical" evidence="2">
    <location>
        <begin position="587"/>
        <end position="608"/>
    </location>
</feature>
<evidence type="ECO:0000313" key="5">
    <source>
        <dbReference type="EMBL" id="KAK4210168.1"/>
    </source>
</evidence>
<feature type="transmembrane region" description="Helical" evidence="2">
    <location>
        <begin position="453"/>
        <end position="473"/>
    </location>
</feature>
<sequence length="734" mass="80947">MGIERRRARAQSHAGGDDGGDSDIELDENPEAAHLFSSNESENVSAPLFGHARLIHGRGDDAGMAHLAGTPKPAIPVYVTIHRIRRLVVAAIDDPYTVDQLRAPRMDMQVVRPLADRLYSPDDPSIVYCLLANRVQFLRSQSDSASIYQSVNIARANLCELVATRVLRRFHEDHPDRPGLLLLANVLVSGFDPFDSAPQVVQRGASSNSSSGTSPRPTWTAGQERDGTERKLTALELAILSESKILIGSLACQRVVNAVYRGMVVYTPMSFIDIIPDHYKQHPVSLYEPRRANILNHRRLIVPQLRNLIELFHFLILLLLYIGTMVHRHPSSSSSEVYSNPHTHVSIYEAAFAIYTTGWVLEQFAAIIEHGWEVHAQNLWSFLDVTFIFIFIIYGLVRISEILLLPPSPTTEYYALPILCIAAPILLTRIAFNLMPDNIVFIALHAMMRDFTRLTFIAIWCFTGFLLGLLWLMRTNTSMLDLPDAAFDNDASPTLFTIAKWLLWIWFGLDGTGIEATAKFHNILGPSLAVTFAFLGNTLFLTILVAILTNTFSKIIANETAEIQFRRAVLTFQGVKSDSIFAYPPPFNILALVTMLPLKVFVFGPAQFHRFNVAAIRAINCPVLLMIALYERRRVWARGLLGGGVGDEEDEDGYGNGRGWRRHFGLNPYGDIQAVFRAEPPADVLALLEKLDGEGEIVRTGSRGGFGGGGAGNGSFGAGSGSFGGAGFGGGGFD</sequence>
<feature type="transmembrane region" description="Helical" evidence="2">
    <location>
        <begin position="528"/>
        <end position="548"/>
    </location>
</feature>
<feature type="transmembrane region" description="Helical" evidence="2">
    <location>
        <begin position="379"/>
        <end position="397"/>
    </location>
</feature>
<keyword evidence="2" id="KW-0472">Membrane</keyword>
<dbReference type="InterPro" id="IPR056336">
    <property type="entry name" value="YVC1_C"/>
</dbReference>
<gene>
    <name evidence="5" type="ORF">QBC37DRAFT_442887</name>
</gene>
<accession>A0AAN6Y071</accession>
<proteinExistence type="predicted"/>
<dbReference type="EMBL" id="MU858182">
    <property type="protein sequence ID" value="KAK4210168.1"/>
    <property type="molecule type" value="Genomic_DNA"/>
</dbReference>
<feature type="domain" description="Calcium channel YVC1-like C-terminal transmembrane" evidence="4">
    <location>
        <begin position="344"/>
        <end position="633"/>
    </location>
</feature>
<reference evidence="5" key="2">
    <citation type="submission" date="2023-05" db="EMBL/GenBank/DDBJ databases">
        <authorList>
            <consortium name="Lawrence Berkeley National Laboratory"/>
            <person name="Steindorff A."/>
            <person name="Hensen N."/>
            <person name="Bonometti L."/>
            <person name="Westerberg I."/>
            <person name="Brannstrom I.O."/>
            <person name="Guillou S."/>
            <person name="Cros-Aarteil S."/>
            <person name="Calhoun S."/>
            <person name="Haridas S."/>
            <person name="Kuo A."/>
            <person name="Mondo S."/>
            <person name="Pangilinan J."/>
            <person name="Riley R."/>
            <person name="Labutti K."/>
            <person name="Andreopoulos B."/>
            <person name="Lipzen A."/>
            <person name="Chen C."/>
            <person name="Yanf M."/>
            <person name="Daum C."/>
            <person name="Ng V."/>
            <person name="Clum A."/>
            <person name="Ohm R."/>
            <person name="Martin F."/>
            <person name="Silar P."/>
            <person name="Natvig D."/>
            <person name="Lalanne C."/>
            <person name="Gautier V."/>
            <person name="Ament-Velasquez S.L."/>
            <person name="Kruys A."/>
            <person name="Hutchinson M.I."/>
            <person name="Powell A.J."/>
            <person name="Barry K."/>
            <person name="Miller A.N."/>
            <person name="Grigoriev I.V."/>
            <person name="Debuchy R."/>
            <person name="Gladieux P."/>
            <person name="Thoren M.H."/>
            <person name="Johannesson H."/>
        </authorList>
    </citation>
    <scope>NUCLEOTIDE SEQUENCE</scope>
    <source>
        <strain evidence="5">PSN293</strain>
    </source>
</reference>
<evidence type="ECO:0008006" key="7">
    <source>
        <dbReference type="Google" id="ProtNLM"/>
    </source>
</evidence>
<keyword evidence="2" id="KW-0812">Transmembrane</keyword>
<dbReference type="PANTHER" id="PTHR35859">
    <property type="entry name" value="NONSELECTIVE CATION CHANNEL PROTEIN"/>
    <property type="match status" value="1"/>
</dbReference>
<dbReference type="Proteomes" id="UP001301769">
    <property type="component" value="Unassembled WGS sequence"/>
</dbReference>
<feature type="region of interest" description="Disordered" evidence="1">
    <location>
        <begin position="1"/>
        <end position="26"/>
    </location>
</feature>
<feature type="compositionally biased region" description="Basic residues" evidence="1">
    <location>
        <begin position="1"/>
        <end position="10"/>
    </location>
</feature>
<keyword evidence="6" id="KW-1185">Reference proteome</keyword>
<evidence type="ECO:0000313" key="6">
    <source>
        <dbReference type="Proteomes" id="UP001301769"/>
    </source>
</evidence>
<comment type="caution">
    <text evidence="5">The sequence shown here is derived from an EMBL/GenBank/DDBJ whole genome shotgun (WGS) entry which is preliminary data.</text>
</comment>
<dbReference type="AlphaFoldDB" id="A0AAN6Y071"/>
<feature type="transmembrane region" description="Helical" evidence="2">
    <location>
        <begin position="347"/>
        <end position="367"/>
    </location>
</feature>
<name>A0AAN6Y071_9PEZI</name>